<name>A0A1H6XXL4_9RHOB</name>
<keyword evidence="1" id="KW-0732">Signal</keyword>
<evidence type="ECO:0000313" key="2">
    <source>
        <dbReference type="EMBL" id="SEJ33761.1"/>
    </source>
</evidence>
<gene>
    <name evidence="2" type="ORF">SAMN05444007_104206</name>
</gene>
<protein>
    <recommendedName>
        <fullName evidence="4">Dihydroxy-acid dehydratase</fullName>
    </recommendedName>
</protein>
<reference evidence="2 3" key="1">
    <citation type="submission" date="2016-10" db="EMBL/GenBank/DDBJ databases">
        <authorList>
            <person name="de Groot N.N."/>
        </authorList>
    </citation>
    <scope>NUCLEOTIDE SEQUENCE [LARGE SCALE GENOMIC DNA]</scope>
    <source>
        <strain evidence="2 3">DSM 29340</strain>
    </source>
</reference>
<keyword evidence="3" id="KW-1185">Reference proteome</keyword>
<dbReference type="Proteomes" id="UP000199379">
    <property type="component" value="Unassembled WGS sequence"/>
</dbReference>
<feature type="signal peptide" evidence="1">
    <location>
        <begin position="1"/>
        <end position="24"/>
    </location>
</feature>
<organism evidence="2 3">
    <name type="scientific">Cribrihabitans marinus</name>
    <dbReference type="NCBI Taxonomy" id="1227549"/>
    <lineage>
        <taxon>Bacteria</taxon>
        <taxon>Pseudomonadati</taxon>
        <taxon>Pseudomonadota</taxon>
        <taxon>Alphaproteobacteria</taxon>
        <taxon>Rhodobacterales</taxon>
        <taxon>Paracoccaceae</taxon>
        <taxon>Cribrihabitans</taxon>
    </lineage>
</organism>
<evidence type="ECO:0000256" key="1">
    <source>
        <dbReference type="SAM" id="SignalP"/>
    </source>
</evidence>
<evidence type="ECO:0008006" key="4">
    <source>
        <dbReference type="Google" id="ProtNLM"/>
    </source>
</evidence>
<dbReference type="RefSeq" id="WP_143057913.1">
    <property type="nucleotide sequence ID" value="NZ_BMGV01000004.1"/>
</dbReference>
<dbReference type="OrthoDB" id="7829925at2"/>
<feature type="chain" id="PRO_5011536578" description="Dihydroxy-acid dehydratase" evidence="1">
    <location>
        <begin position="25"/>
        <end position="194"/>
    </location>
</feature>
<proteinExistence type="predicted"/>
<dbReference type="AlphaFoldDB" id="A0A1H6XXL4"/>
<evidence type="ECO:0000313" key="3">
    <source>
        <dbReference type="Proteomes" id="UP000199379"/>
    </source>
</evidence>
<dbReference type="STRING" id="1227549.SAMN05444007_104206"/>
<accession>A0A1H6XXL4</accession>
<dbReference type="PROSITE" id="PS51257">
    <property type="entry name" value="PROKAR_LIPOPROTEIN"/>
    <property type="match status" value="1"/>
</dbReference>
<dbReference type="EMBL" id="FNYD01000004">
    <property type="protein sequence ID" value="SEJ33761.1"/>
    <property type="molecule type" value="Genomic_DNA"/>
</dbReference>
<sequence length="194" mass="19414">MSTWTCKGAAAAAVLLLAGCDELAGLPSGPGAAPRVTRIALAEGDVVLAAPSGYCIDPRSVQRGRDGFAVIARCDTLGMGRTPAARDLALITAATQPATTAAQPDARTIASAKPSARLAARRTIGGRPYLLLADPGHKVDGASPTHWRTAFVLNGQAVGLALYAGDGSDTLGPGGARLLAETAEATRAASADGS</sequence>